<dbReference type="Proteomes" id="UP000522313">
    <property type="component" value="Unassembled WGS sequence"/>
</dbReference>
<reference evidence="4 5" key="1">
    <citation type="submission" date="2020-08" db="EMBL/GenBank/DDBJ databases">
        <title>The Agave Microbiome: Exploring the role of microbial communities in plant adaptations to desert environments.</title>
        <authorList>
            <person name="Partida-Martinez L.P."/>
        </authorList>
    </citation>
    <scope>NUCLEOTIDE SEQUENCE [LARGE SCALE GENOMIC DNA]</scope>
    <source>
        <strain evidence="4 5">AS3.13</strain>
    </source>
</reference>
<evidence type="ECO:0000259" key="3">
    <source>
        <dbReference type="Pfam" id="PF03865"/>
    </source>
</evidence>
<organism evidence="4 5">
    <name type="scientific">Sphingomonas endophytica</name>
    <dbReference type="NCBI Taxonomy" id="869719"/>
    <lineage>
        <taxon>Bacteria</taxon>
        <taxon>Pseudomonadati</taxon>
        <taxon>Pseudomonadota</taxon>
        <taxon>Alphaproteobacteria</taxon>
        <taxon>Sphingomonadales</taxon>
        <taxon>Sphingomonadaceae</taxon>
        <taxon>Sphingomonas</taxon>
    </lineage>
</organism>
<dbReference type="GO" id="GO:0046819">
    <property type="term" value="P:protein secretion by the type V secretion system"/>
    <property type="evidence" value="ECO:0007669"/>
    <property type="project" value="TreeGrafter"/>
</dbReference>
<evidence type="ECO:0000256" key="1">
    <source>
        <dbReference type="SAM" id="MobiDB-lite"/>
    </source>
</evidence>
<gene>
    <name evidence="4" type="ORF">F4693_000650</name>
</gene>
<dbReference type="EMBL" id="JACHBT010000003">
    <property type="protein sequence ID" value="MBB6503695.1"/>
    <property type="molecule type" value="Genomic_DNA"/>
</dbReference>
<dbReference type="InterPro" id="IPR051544">
    <property type="entry name" value="TPS_OM_transporter"/>
</dbReference>
<feature type="signal peptide" evidence="2">
    <location>
        <begin position="1"/>
        <end position="26"/>
    </location>
</feature>
<dbReference type="PANTHER" id="PTHR34597">
    <property type="entry name" value="SLR1661 PROTEIN"/>
    <property type="match status" value="1"/>
</dbReference>
<dbReference type="AlphaFoldDB" id="A0A7X0J9U4"/>
<accession>A0A7X0J9U4</accession>
<proteinExistence type="predicted"/>
<reference evidence="4 5" key="2">
    <citation type="submission" date="2020-08" db="EMBL/GenBank/DDBJ databases">
        <authorList>
            <person name="Partida-Martinez L."/>
            <person name="Huntemann M."/>
            <person name="Clum A."/>
            <person name="Wang J."/>
            <person name="Palaniappan K."/>
            <person name="Ritter S."/>
            <person name="Chen I.-M."/>
            <person name="Stamatis D."/>
            <person name="Reddy T."/>
            <person name="O'Malley R."/>
            <person name="Daum C."/>
            <person name="Shapiro N."/>
            <person name="Ivanova N."/>
            <person name="Kyrpides N."/>
            <person name="Woyke T."/>
        </authorList>
    </citation>
    <scope>NUCLEOTIDE SEQUENCE [LARGE SCALE GENOMIC DNA]</scope>
    <source>
        <strain evidence="4 5">AS3.13</strain>
    </source>
</reference>
<protein>
    <submittedName>
        <fullName evidence="4">Hemolysin activation/secretion protein</fullName>
    </submittedName>
</protein>
<dbReference type="GO" id="GO:0098046">
    <property type="term" value="C:type V protein secretion system complex"/>
    <property type="evidence" value="ECO:0007669"/>
    <property type="project" value="TreeGrafter"/>
</dbReference>
<feature type="domain" description="Haemolysin activator HlyB C-terminal" evidence="3">
    <location>
        <begin position="231"/>
        <end position="541"/>
    </location>
</feature>
<comment type="caution">
    <text evidence="4">The sequence shown here is derived from an EMBL/GenBank/DDBJ whole genome shotgun (WGS) entry which is preliminary data.</text>
</comment>
<feature type="chain" id="PRO_5030568400" evidence="2">
    <location>
        <begin position="27"/>
        <end position="586"/>
    </location>
</feature>
<dbReference type="GO" id="GO:0008320">
    <property type="term" value="F:protein transmembrane transporter activity"/>
    <property type="evidence" value="ECO:0007669"/>
    <property type="project" value="TreeGrafter"/>
</dbReference>
<dbReference type="InterPro" id="IPR005565">
    <property type="entry name" value="Hemolysn_activator_HlyB_C"/>
</dbReference>
<feature type="compositionally biased region" description="Polar residues" evidence="1">
    <location>
        <begin position="24"/>
        <end position="40"/>
    </location>
</feature>
<evidence type="ECO:0000313" key="5">
    <source>
        <dbReference type="Proteomes" id="UP000522313"/>
    </source>
</evidence>
<name>A0A7X0J9U4_9SPHN</name>
<feature type="region of interest" description="Disordered" evidence="1">
    <location>
        <begin position="23"/>
        <end position="54"/>
    </location>
</feature>
<dbReference type="PANTHER" id="PTHR34597:SF3">
    <property type="entry name" value="OUTER MEMBRANE TRANSPORTER CDIB"/>
    <property type="match status" value="1"/>
</dbReference>
<sequence length="586" mass="62795">MKSVKPTMASFVPMLLVAALPAPSTAQERPTTPDSVPSREQVQRPAPATMRNDGTRVQVDASRVIDAAPCPLAGSSVLAKIDRIHFVSADGRALPAGVQKELDAVELANQDEQSIAVVCRLRDAAADALRRAGFIASVQIPPQEIIAGELTLTVLLAHLVDVQVRGDVGPHRSALLARIRQIKAIDPLNERTAERILLLAGDIPGLDIQLALRPAGTNPGEVIGEITVVRRRYAVLANVQNYGSRRIGRETAYARTETYGLLTASDTAYVGASFTPDFREQLAGQAGYLTGLGSRGTTVGVRMNYALSRPDLGLLDLRSRSLIAGVDLAVPVVRTVSRNLTLGAGAELIEQRSRVYVDERSSALNRDKLRVVYLRGTGSVRSQAIDGSELASLSGTIELRRGLGVLGATPRGLVRSADGYTPSRFGGDPQALVVRTSLDGFARAGALSVASGIRGQWSNNALLNFEGFSVGNLSVGRGYDPGSNSGDRAIGFQNEFRIDVPLISSAPCQLFGFNDVVWLWNLERNTTENGRRLRSIGGGLRLFLPGSAILDVAYARPLDRALSFDDRRPQARLLLSLTAQFAPYAH</sequence>
<evidence type="ECO:0000256" key="2">
    <source>
        <dbReference type="SAM" id="SignalP"/>
    </source>
</evidence>
<dbReference type="Pfam" id="PF03865">
    <property type="entry name" value="ShlB"/>
    <property type="match status" value="1"/>
</dbReference>
<keyword evidence="2" id="KW-0732">Signal</keyword>
<dbReference type="Gene3D" id="2.40.160.50">
    <property type="entry name" value="membrane protein fhac: a member of the omp85/tpsb transporter family"/>
    <property type="match status" value="1"/>
</dbReference>
<evidence type="ECO:0000313" key="4">
    <source>
        <dbReference type="EMBL" id="MBB6503695.1"/>
    </source>
</evidence>